<evidence type="ECO:0000256" key="1">
    <source>
        <dbReference type="ARBA" id="ARBA00006739"/>
    </source>
</evidence>
<evidence type="ECO:0000256" key="4">
    <source>
        <dbReference type="SAM" id="Phobius"/>
    </source>
</evidence>
<evidence type="ECO:0000256" key="3">
    <source>
        <dbReference type="ARBA" id="ARBA00022679"/>
    </source>
</evidence>
<feature type="transmembrane region" description="Helical" evidence="4">
    <location>
        <begin position="414"/>
        <end position="434"/>
    </location>
</feature>
<keyword evidence="2" id="KW-0328">Glycosyltransferase</keyword>
<organism evidence="6 7">
    <name type="scientific">Desulforamulus hydrothermalis Lam5 = DSM 18033</name>
    <dbReference type="NCBI Taxonomy" id="1121428"/>
    <lineage>
        <taxon>Bacteria</taxon>
        <taxon>Bacillati</taxon>
        <taxon>Bacillota</taxon>
        <taxon>Clostridia</taxon>
        <taxon>Eubacteriales</taxon>
        <taxon>Peptococcaceae</taxon>
        <taxon>Desulforamulus</taxon>
    </lineage>
</organism>
<dbReference type="OrthoDB" id="154460at2"/>
<dbReference type="STRING" id="1121428.DESHY_160182"/>
<keyword evidence="7" id="KW-1185">Reference proteome</keyword>
<feature type="transmembrane region" description="Helical" evidence="4">
    <location>
        <begin position="25"/>
        <end position="47"/>
    </location>
</feature>
<dbReference type="Pfam" id="PF00535">
    <property type="entry name" value="Glycos_transf_2"/>
    <property type="match status" value="1"/>
</dbReference>
<comment type="similarity">
    <text evidence="1">Belongs to the glycosyltransferase 2 family.</text>
</comment>
<dbReference type="GO" id="GO:0016757">
    <property type="term" value="F:glycosyltransferase activity"/>
    <property type="evidence" value="ECO:0007669"/>
    <property type="project" value="UniProtKB-KW"/>
</dbReference>
<dbReference type="Gene3D" id="3.90.550.10">
    <property type="entry name" value="Spore Coat Polysaccharide Biosynthesis Protein SpsA, Chain A"/>
    <property type="match status" value="1"/>
</dbReference>
<keyword evidence="4" id="KW-1133">Transmembrane helix</keyword>
<feature type="transmembrane region" description="Helical" evidence="4">
    <location>
        <begin position="59"/>
        <end position="83"/>
    </location>
</feature>
<keyword evidence="3 6" id="KW-0808">Transferase</keyword>
<reference evidence="6 7" key="1">
    <citation type="journal article" date="2013" name="Genome Announc.">
        <title>Genome Sequence of the Sulfate-Reducing Bacterium Desulfotomaculum hydrothermale Lam5(T).</title>
        <authorList>
            <person name="Amin O."/>
            <person name="Fardeau M.L."/>
            <person name="Valette O."/>
            <person name="Hirschler-Rea A."/>
            <person name="Barbe V."/>
            <person name="Medigue C."/>
            <person name="Vacherie B."/>
            <person name="Ollivier B."/>
            <person name="Bertin P.N."/>
            <person name="Dolla A."/>
        </authorList>
    </citation>
    <scope>NUCLEOTIDE SEQUENCE [LARGE SCALE GENOMIC DNA]</scope>
    <source>
        <strain evidence="7">Lam5 / DSM 18033</strain>
    </source>
</reference>
<dbReference type="InterPro" id="IPR001173">
    <property type="entry name" value="Glyco_trans_2-like"/>
</dbReference>
<dbReference type="PANTHER" id="PTHR43630">
    <property type="entry name" value="POLY-BETA-1,6-N-ACETYL-D-GLUCOSAMINE SYNTHASE"/>
    <property type="match status" value="1"/>
</dbReference>
<feature type="transmembrane region" description="Helical" evidence="4">
    <location>
        <begin position="339"/>
        <end position="364"/>
    </location>
</feature>
<feature type="domain" description="Glycosyltransferase 2-like" evidence="5">
    <location>
        <begin position="99"/>
        <end position="266"/>
    </location>
</feature>
<proteinExistence type="inferred from homology"/>
<dbReference type="CDD" id="cd06423">
    <property type="entry name" value="CESA_like"/>
    <property type="match status" value="1"/>
</dbReference>
<dbReference type="AlphaFoldDB" id="K8E948"/>
<evidence type="ECO:0000313" key="7">
    <source>
        <dbReference type="Proteomes" id="UP000009315"/>
    </source>
</evidence>
<gene>
    <name evidence="6" type="ORF">DESHY_160182</name>
</gene>
<dbReference type="PANTHER" id="PTHR43630:SF1">
    <property type="entry name" value="POLY-BETA-1,6-N-ACETYL-D-GLUCOSAMINE SYNTHASE"/>
    <property type="match status" value="1"/>
</dbReference>
<dbReference type="InterPro" id="IPR029044">
    <property type="entry name" value="Nucleotide-diphossugar_trans"/>
</dbReference>
<evidence type="ECO:0000256" key="2">
    <source>
        <dbReference type="ARBA" id="ARBA00022676"/>
    </source>
</evidence>
<keyword evidence="4" id="KW-0472">Membrane</keyword>
<dbReference type="SUPFAM" id="SSF53448">
    <property type="entry name" value="Nucleotide-diphospho-sugar transferases"/>
    <property type="match status" value="1"/>
</dbReference>
<evidence type="ECO:0000259" key="5">
    <source>
        <dbReference type="Pfam" id="PF00535"/>
    </source>
</evidence>
<feature type="transmembrane region" description="Helical" evidence="4">
    <location>
        <begin position="370"/>
        <end position="393"/>
    </location>
</feature>
<accession>K8E948</accession>
<dbReference type="eggNOG" id="COG1215">
    <property type="taxonomic scope" value="Bacteria"/>
</dbReference>
<dbReference type="RefSeq" id="WP_008411256.1">
    <property type="nucleotide sequence ID" value="NZ_CAOS01000008.1"/>
</dbReference>
<dbReference type="Proteomes" id="UP000009315">
    <property type="component" value="Unassembled WGS sequence"/>
</dbReference>
<keyword evidence="4" id="KW-0812">Transmembrane</keyword>
<protein>
    <submittedName>
        <fullName evidence="6">Glycosyl transferase family 2</fullName>
    </submittedName>
</protein>
<sequence length="444" mass="50371">MSEPGLPIPINPKSKRLYIPTKHKFILANLTAIMWFTLSCFISYPWVLSLAQLVGSWAGWFIVLFIALIPGYLNMFLLVSLLIDRPPPLQTARDLPPVSILIAAYNEEKSILETLRSLRQQNYPGIINIIVIDDGSLDRTKELVLNCGMPNVKLIEANHQGKSAALNKGLQYVADDYVITIDADTFLHPQAITRIMARMLGDPGHTAAVAGCVLAKNSRDTFMTRLQEWDYFLAISSVKRQQALYQGTLVAQGAFSVYKTAVVKEVSGWPSCIGEDIVLTWALIKKGYRIGYEATAVGFTEVPTTFMAFARQRRRWARGMIEGFKAHIDLIYKRFSPTAILVGIDLLYPLLDLTYTFVYIPGIILALFGYYWIVGPMTLAVIPLTLYINYTMYKYQRSVFQELNLKIRQNKLGFVVYTVCYQILMSPVCVWGYFEEFFGIAKRW</sequence>
<dbReference type="EMBL" id="CAOS01000008">
    <property type="protein sequence ID" value="CCO08058.1"/>
    <property type="molecule type" value="Genomic_DNA"/>
</dbReference>
<name>K8E948_9FIRM</name>
<comment type="caution">
    <text evidence="6">The sequence shown here is derived from an EMBL/GenBank/DDBJ whole genome shotgun (WGS) entry which is preliminary data.</text>
</comment>
<evidence type="ECO:0000313" key="6">
    <source>
        <dbReference type="EMBL" id="CCO08058.1"/>
    </source>
</evidence>